<evidence type="ECO:0000256" key="4">
    <source>
        <dbReference type="ARBA" id="ARBA00023004"/>
    </source>
</evidence>
<feature type="coiled-coil region" evidence="6">
    <location>
        <begin position="49"/>
        <end position="88"/>
    </location>
</feature>
<keyword evidence="6" id="KW-0175">Coiled coil</keyword>
<organism evidence="9">
    <name type="scientific">Singulisphaera sp. Ch08</name>
    <dbReference type="NCBI Taxonomy" id="3120278"/>
    <lineage>
        <taxon>Bacteria</taxon>
        <taxon>Pseudomonadati</taxon>
        <taxon>Planctomycetota</taxon>
        <taxon>Planctomycetia</taxon>
        <taxon>Isosphaerales</taxon>
        <taxon>Isosphaeraceae</taxon>
        <taxon>Singulisphaera</taxon>
    </lineage>
</organism>
<feature type="coiled-coil region" evidence="6">
    <location>
        <begin position="151"/>
        <end position="213"/>
    </location>
</feature>
<keyword evidence="7" id="KW-0472">Membrane</keyword>
<dbReference type="PANTHER" id="PTHR35038">
    <property type="entry name" value="DISSIMILATORY SULFITE REDUCTASE SIRA"/>
    <property type="match status" value="1"/>
</dbReference>
<reference evidence="9" key="1">
    <citation type="submission" date="2024-05" db="EMBL/GenBank/DDBJ databases">
        <title>Planctomycetes of the genus Singulisphaera possess chitinolytic capabilities.</title>
        <authorList>
            <person name="Ivanova A."/>
        </authorList>
    </citation>
    <scope>NUCLEOTIDE SEQUENCE</scope>
    <source>
        <strain evidence="9">Ch08T</strain>
    </source>
</reference>
<protein>
    <submittedName>
        <fullName evidence="9">C-type cytochrome</fullName>
    </submittedName>
</protein>
<accession>A0AAU7CEP1</accession>
<dbReference type="GO" id="GO:0046872">
    <property type="term" value="F:metal ion binding"/>
    <property type="evidence" value="ECO:0007669"/>
    <property type="project" value="UniProtKB-KW"/>
</dbReference>
<name>A0AAU7CEP1_9BACT</name>
<dbReference type="EMBL" id="CP155447">
    <property type="protein sequence ID" value="XBH03923.1"/>
    <property type="molecule type" value="Genomic_DNA"/>
</dbReference>
<keyword evidence="3" id="KW-0732">Signal</keyword>
<feature type="domain" description="Cytochrome c" evidence="8">
    <location>
        <begin position="505"/>
        <end position="628"/>
    </location>
</feature>
<keyword evidence="2 5" id="KW-0479">Metal-binding</keyword>
<evidence type="ECO:0000256" key="3">
    <source>
        <dbReference type="ARBA" id="ARBA00022729"/>
    </source>
</evidence>
<feature type="domain" description="Cytochrome c" evidence="8">
    <location>
        <begin position="843"/>
        <end position="1060"/>
    </location>
</feature>
<gene>
    <name evidence="9" type="ORF">V5E97_37340</name>
</gene>
<dbReference type="InterPro" id="IPR009056">
    <property type="entry name" value="Cyt_c-like_dom"/>
</dbReference>
<keyword evidence="7" id="KW-1133">Transmembrane helix</keyword>
<evidence type="ECO:0000256" key="1">
    <source>
        <dbReference type="ARBA" id="ARBA00022617"/>
    </source>
</evidence>
<dbReference type="GO" id="GO:0020037">
    <property type="term" value="F:heme binding"/>
    <property type="evidence" value="ECO:0007669"/>
    <property type="project" value="InterPro"/>
</dbReference>
<dbReference type="AlphaFoldDB" id="A0AAU7CEP1"/>
<feature type="domain" description="Cytochrome c" evidence="8">
    <location>
        <begin position="689"/>
        <end position="824"/>
    </location>
</feature>
<dbReference type="InterPro" id="IPR036280">
    <property type="entry name" value="Multihaem_cyt_sf"/>
</dbReference>
<dbReference type="InterPro" id="IPR051829">
    <property type="entry name" value="Multiheme_Cytochr_ET"/>
</dbReference>
<evidence type="ECO:0000256" key="6">
    <source>
        <dbReference type="SAM" id="Coils"/>
    </source>
</evidence>
<keyword evidence="1 5" id="KW-0349">Heme</keyword>
<dbReference type="PROSITE" id="PS51007">
    <property type="entry name" value="CYTC"/>
    <property type="match status" value="5"/>
</dbReference>
<evidence type="ECO:0000256" key="7">
    <source>
        <dbReference type="SAM" id="Phobius"/>
    </source>
</evidence>
<dbReference type="SUPFAM" id="SSF48695">
    <property type="entry name" value="Multiheme cytochromes"/>
    <property type="match status" value="1"/>
</dbReference>
<evidence type="ECO:0000259" key="8">
    <source>
        <dbReference type="PROSITE" id="PS51007"/>
    </source>
</evidence>
<evidence type="ECO:0000256" key="2">
    <source>
        <dbReference type="ARBA" id="ARBA00022723"/>
    </source>
</evidence>
<dbReference type="RefSeq" id="WP_406696666.1">
    <property type="nucleotide sequence ID" value="NZ_CP155447.1"/>
</dbReference>
<evidence type="ECO:0000313" key="9">
    <source>
        <dbReference type="EMBL" id="XBH03923.1"/>
    </source>
</evidence>
<dbReference type="SUPFAM" id="SSF46626">
    <property type="entry name" value="Cytochrome c"/>
    <property type="match status" value="4"/>
</dbReference>
<feature type="transmembrane region" description="Helical" evidence="7">
    <location>
        <begin position="12"/>
        <end position="34"/>
    </location>
</feature>
<feature type="domain" description="Cytochrome c" evidence="8">
    <location>
        <begin position="391"/>
        <end position="492"/>
    </location>
</feature>
<keyword evidence="4 5" id="KW-0408">Iron</keyword>
<sequence>MPATEETYRSQPTLHIVFAISSIAMTLVIVWMIMADHLRPWKNVQREFHRIEEAKLRVSEKEKDRQQAEKYQTKIDQLKTQITEAEQFEYKNASEIRKVDAELSRVGGQRERLDTAKRFQKAELDSVRSLYDGMIDRDEKREARIYRDTIIVECERKLQTLSEDLEKVEKQENELKAKKEDLLGHVDDLKKQLEALTRDADRVKRTIKQKEEQYFGLKAWFRSLPGIDLMPPEKIQQISLPDLTINYNFKDVPRYDRCTTCHQGIDRLGYETDAHGKKMKTVFAAHPHLTDGATALDPRGNVVKAGLYLDGNGPHKINTFGCTICHGGQGSGTDFTFASHTPNDLKQKEEWEHKNNWHEIHHWDEPMLPSRFIESSCLKCHHQVTDVPQAKKLQAGFERVTKFGCTGCHTIGGEGSFGPDLTDERQVGPNLSHLASKVSRDWTAKWIKNPHAFRPDSRMPRFYGVSNNDSPADAPKNDAEIQAITHYLFATSKPPADFVEPPAKSDPAKGKELFLQKGCLACHSHRPYGNGEIQRADRGQINPKYKPDTAATLDPSGFPESVRNYAKADYGPNLSNISAKFKSHAEGYKWLANWIKSPESYHPKSLMPDLQLSMEDSANIAAWILSVPGEWPVLVDVPAADSATVKEGLDELVRLYVSKGGYKRNGKLESVPLSEVDTFVSTSLSQEDKLMFLGEKTISRLGCFGCHTINGFENAKPIGTPLNGWGTKSPTKLDYGHIAEYLIDKNEDQDKARDGTDPYYQEQLEDHTRAGFLYQKLHRPRSYDFAKTNEDIKSWDERLRMPQFAWADKPEAVEEVMTFVLGLTGEKIASKYLPDSHYGPSQLAVAQGTKLLNRFNCTGCHVVDMPKYTVAAGKPLEAAFTDLATNVKVSYNARANDYLKEFAAGLTYDPKTPPELKPYDGQGVTIEGMPIGVFEDELTVQLWKPVTIRGFTFQVGDNLTLDQTKVTKTEAEGGNFAWLYAGYQAEKTGSDFATFWNRLPPPLLREGLKVQTPWLTSFLKDPYAIRPAANLRMPKFHFGKSEALAAGETAGLANYFAARDGAEFPYQPIAEREQAYLAKLESEHPDYLGAGWDLMAKGACIQCHSLGQFKPTGGAEVVNGPDLRQVGPRFRPGYLGEWLANPKRLVPYTAMPQNVPPHGPPPPFVPNTFADKPTAMVMAIRDTLLNYVNAVEQQLATNAKAGATKPAAPAPKPGASE</sequence>
<dbReference type="Pfam" id="PF00034">
    <property type="entry name" value="Cytochrom_C"/>
    <property type="match status" value="2"/>
</dbReference>
<dbReference type="GO" id="GO:0009055">
    <property type="term" value="F:electron transfer activity"/>
    <property type="evidence" value="ECO:0007669"/>
    <property type="project" value="InterPro"/>
</dbReference>
<feature type="domain" description="Cytochrome c" evidence="8">
    <location>
        <begin position="1086"/>
        <end position="1192"/>
    </location>
</feature>
<dbReference type="InterPro" id="IPR036909">
    <property type="entry name" value="Cyt_c-like_dom_sf"/>
</dbReference>
<evidence type="ECO:0000256" key="5">
    <source>
        <dbReference type="PROSITE-ProRule" id="PRU00433"/>
    </source>
</evidence>
<keyword evidence="7" id="KW-0812">Transmembrane</keyword>
<proteinExistence type="predicted"/>
<dbReference type="Gene3D" id="1.10.760.10">
    <property type="entry name" value="Cytochrome c-like domain"/>
    <property type="match status" value="5"/>
</dbReference>